<feature type="transmembrane region" description="Helical" evidence="2">
    <location>
        <begin position="60"/>
        <end position="84"/>
    </location>
</feature>
<feature type="transmembrane region" description="Helical" evidence="2">
    <location>
        <begin position="151"/>
        <end position="173"/>
    </location>
</feature>
<evidence type="ECO:0000256" key="1">
    <source>
        <dbReference type="SAM" id="MobiDB-lite"/>
    </source>
</evidence>
<feature type="transmembrane region" description="Helical" evidence="2">
    <location>
        <begin position="247"/>
        <end position="266"/>
    </location>
</feature>
<organism evidence="3 4">
    <name type="scientific">Brooklawnia propionicigenes</name>
    <dbReference type="NCBI Taxonomy" id="3041175"/>
    <lineage>
        <taxon>Bacteria</taxon>
        <taxon>Bacillati</taxon>
        <taxon>Actinomycetota</taxon>
        <taxon>Actinomycetes</taxon>
        <taxon>Propionibacteriales</taxon>
        <taxon>Propionibacteriaceae</taxon>
        <taxon>Brooklawnia</taxon>
    </lineage>
</organism>
<evidence type="ECO:0000313" key="4">
    <source>
        <dbReference type="Proteomes" id="UP001431656"/>
    </source>
</evidence>
<evidence type="ECO:0000256" key="2">
    <source>
        <dbReference type="SAM" id="Phobius"/>
    </source>
</evidence>
<protein>
    <recommendedName>
        <fullName evidence="5">TrbL/VirB6 plasmid conjugal transfer protein</fullName>
    </recommendedName>
</protein>
<proteinExistence type="predicted"/>
<feature type="transmembrane region" description="Helical" evidence="2">
    <location>
        <begin position="286"/>
        <end position="304"/>
    </location>
</feature>
<feature type="region of interest" description="Disordered" evidence="1">
    <location>
        <begin position="369"/>
        <end position="465"/>
    </location>
</feature>
<evidence type="ECO:0000313" key="3">
    <source>
        <dbReference type="EMBL" id="BEH01741.1"/>
    </source>
</evidence>
<name>A0AAN0K6E3_9ACTN</name>
<keyword evidence="2" id="KW-0812">Transmembrane</keyword>
<dbReference type="EMBL" id="AP028056">
    <property type="protein sequence ID" value="BEH01741.1"/>
    <property type="molecule type" value="Genomic_DNA"/>
</dbReference>
<dbReference type="AlphaFoldDB" id="A0AAN0K6E3"/>
<feature type="transmembrane region" description="Helical" evidence="2">
    <location>
        <begin position="185"/>
        <end position="208"/>
    </location>
</feature>
<reference evidence="3" key="1">
    <citation type="journal article" date="2024" name="Int. J. Syst. Evol. Microbiol.">
        <title>Brooklawnia propionicigenes sp. nov., a facultatively anaerobic, propionate-producing bacterium isolated from a methanogenic reactor treating waste from cattle farms.</title>
        <authorList>
            <person name="Akita Y."/>
            <person name="Ueki A."/>
            <person name="Tonouchi A."/>
            <person name="Sugawara Y."/>
            <person name="Honma S."/>
            <person name="Kaku N."/>
            <person name="Ueki K."/>
        </authorList>
    </citation>
    <scope>NUCLEOTIDE SEQUENCE</scope>
    <source>
        <strain evidence="3">SH051</strain>
    </source>
</reference>
<keyword evidence="2" id="KW-0472">Membrane</keyword>
<dbReference type="KEGG" id="broo:brsh051_10220"/>
<dbReference type="RefSeq" id="WP_286268070.1">
    <property type="nucleotide sequence ID" value="NZ_AP028056.1"/>
</dbReference>
<keyword evidence="2" id="KW-1133">Transmembrane helix</keyword>
<evidence type="ECO:0008006" key="5">
    <source>
        <dbReference type="Google" id="ProtNLM"/>
    </source>
</evidence>
<sequence length="474" mass="47731">MPIDPFGLLGSAIANVVTDSLTAAMLALWNAGLWVLRAVLELEDAILTPSLGEDGAVGELYATTFWIALALVGILMLVQVGVALGKRDGHSIGRLLVGAAQFGFVWFAWVGYGVTLVAACSGLTKALMQSLLNVTRWSEWEPWEPFTASDVTNATVAVILGIMGMLLWLAAIGHTLVMVARAASLLVLAAVTPIAAAGLVTDFGRGWFWKSFRWFHAAALTPPLMVLALGIGVRITTEVAVGGEDDVLKSIGTAFVGVVLICVSSFSPLALYKLFAFTDPGSTSGSALRAGIAAAGGIGGVLAGRQTGSSAATTTDDAGRTAGEDGAAATTIGRFAAGMGPVGQAFSTGIGVMAAVSGTAAALGADQTNQMGVGHNNFPPDYSRRGVRAGSGQAGYDDGATSEPTNPDDPTPDNGFDGGWGGPPPDAGTRGSGPGTGTMPPTGTPAPTVAQGGTAARGAVSSSEVAEVAEVAAL</sequence>
<gene>
    <name evidence="3" type="ORF">brsh051_10220</name>
</gene>
<feature type="compositionally biased region" description="Low complexity" evidence="1">
    <location>
        <begin position="437"/>
        <end position="465"/>
    </location>
</feature>
<dbReference type="Proteomes" id="UP001431656">
    <property type="component" value="Chromosome"/>
</dbReference>
<feature type="transmembrane region" description="Helical" evidence="2">
    <location>
        <begin position="96"/>
        <end position="124"/>
    </location>
</feature>
<keyword evidence="4" id="KW-1185">Reference proteome</keyword>
<accession>A0AAN0K6E3</accession>
<feature type="transmembrane region" description="Helical" evidence="2">
    <location>
        <begin position="214"/>
        <end position="235"/>
    </location>
</feature>